<dbReference type="AlphaFoldDB" id="A0A368VMQ0"/>
<evidence type="ECO:0000313" key="1">
    <source>
        <dbReference type="EMBL" id="RCW40294.1"/>
    </source>
</evidence>
<name>A0A368VMQ0_9BACL</name>
<keyword evidence="2" id="KW-1185">Reference proteome</keyword>
<comment type="caution">
    <text evidence="1">The sequence shown here is derived from an EMBL/GenBank/DDBJ whole genome shotgun (WGS) entry which is preliminary data.</text>
</comment>
<accession>A0A368VMQ0</accession>
<dbReference type="Proteomes" id="UP000252415">
    <property type="component" value="Unassembled WGS sequence"/>
</dbReference>
<dbReference type="EMBL" id="QPJD01000038">
    <property type="protein sequence ID" value="RCW40294.1"/>
    <property type="molecule type" value="Genomic_DNA"/>
</dbReference>
<proteinExistence type="predicted"/>
<protein>
    <submittedName>
        <fullName evidence="1">Uncharacterized protein</fullName>
    </submittedName>
</protein>
<evidence type="ECO:0000313" key="2">
    <source>
        <dbReference type="Proteomes" id="UP000252415"/>
    </source>
</evidence>
<sequence>MVEMYHIDLGIRANQLYSNGMYGKLTAKSHQLNTMLKFNVSAWKRFLFLSFVLKF</sequence>
<reference evidence="1 2" key="1">
    <citation type="submission" date="2018-07" db="EMBL/GenBank/DDBJ databases">
        <title>Genomic Encyclopedia of Type Strains, Phase III (KMG-III): the genomes of soil and plant-associated and newly described type strains.</title>
        <authorList>
            <person name="Whitman W."/>
        </authorList>
    </citation>
    <scope>NUCLEOTIDE SEQUENCE [LARGE SCALE GENOMIC DNA]</scope>
    <source>
        <strain evidence="1 2">CECT 7506</strain>
    </source>
</reference>
<gene>
    <name evidence="1" type="ORF">DFP97_1384</name>
</gene>
<organism evidence="1 2">
    <name type="scientific">Paenibacillus prosopidis</name>
    <dbReference type="NCBI Taxonomy" id="630520"/>
    <lineage>
        <taxon>Bacteria</taxon>
        <taxon>Bacillati</taxon>
        <taxon>Bacillota</taxon>
        <taxon>Bacilli</taxon>
        <taxon>Bacillales</taxon>
        <taxon>Paenibacillaceae</taxon>
        <taxon>Paenibacillus</taxon>
    </lineage>
</organism>